<keyword evidence="3" id="KW-1185">Reference proteome</keyword>
<comment type="caution">
    <text evidence="2">The sequence shown here is derived from an EMBL/GenBank/DDBJ whole genome shotgun (WGS) entry which is preliminary data.</text>
</comment>
<sequence length="908" mass="103973">MSKLNEYIGMAIFAGARPFSLFEDPYLRKIVSLISPNCTPPDRHTIAGPILSLCYEKMRSQVLQQLDGEQYLNFTFDEATNIAQNRVISLLINTRKASFFLYLEDIGENTMSGEAVAEWVAKRWLGIQNHLEQQLPTSSFRQDISSYLYTPEDAWPSRFKRQMSTLHWIAYYLHPQNAANNVYLYPSLVPEIEEHLEQHGEVQARREFFYFRNKEEEFKRSDIWKDLSPLDFWLRVSFSAMGLQHIKIRNSLSTEQMNKLVYIYMNSRVLERLDTGLSSLPDEVDAKPGSTSKSTLLDEAIQEADLEALELEELFQPQDNSEGQKSANQLAIPDLSTVTATAAVTSTSAVQNHQVDPSLSDPSSSSNASNVGAVSLAVEQMIGKAKGTIIILSSLIAYVSINSLLRALNPSAFIWYDEDRDEERWIASSRSWFDRKACRWLSLCGTAHFHTVGPRFGQRRLPTESNTSVSGPDEAAPWRSFWLRKEGHAADQWDDAERALREIPDYVFEYAPLVHLFSNEQFWPCDIAEHLFHTTPMLNYTPVQSRWIHPTLEDLDQLNQWQDGRYVFLTSNDDAEERPPWMEGEKNIPVSPDEHSEESWSDWDGRVDGAIPGDTPEGRLKWYDTNHKSVSEHEAANLPLEDLGYTKPEDLLQDERVRDELRKRYGGEPIKMQQTGGRSEAPAVLLVVDKGNGIVDAFWFFFYSFNLGNVVLNVRFGNHIGDWEHCLVRFYNGEPKALFFSAHSAGEAYSYEAVEKIGQRPVIYSAVGTHAMYATPGVHSYVLPWGLLHDQTDRGPLWDPLLNSHMYTYDHVNDTLRASTASPLAPTEWFYFNGHWGDKFYPLGDRRQYRFAGQYHYVNGPLGPRFKHLDRRKVCQGADEDPCVIKDWVGEKMRPKRLSNPQPHENPL</sequence>
<accession>A0A3R7JBK8</accession>
<dbReference type="STRING" id="1245748.A0A3R7JBK8"/>
<reference evidence="2 3" key="1">
    <citation type="submission" date="2018-08" db="EMBL/GenBank/DDBJ databases">
        <title>Draft genome sequences of two Aspergillus turcosus clinical strains isolated from bronchoalveolar lavage fluid: one azole-susceptible and the other azole-resistant.</title>
        <authorList>
            <person name="Parent-Michaud M."/>
            <person name="Dufresne P.J."/>
            <person name="Fournier E."/>
            <person name="Martineau C."/>
            <person name="Moreira S."/>
            <person name="Perkins V."/>
            <person name="De Repentigny L."/>
            <person name="Dufresne S.F."/>
        </authorList>
    </citation>
    <scope>NUCLEOTIDE SEQUENCE [LARGE SCALE GENOMIC DNA]</scope>
    <source>
        <strain evidence="2">HMR AF 1038</strain>
    </source>
</reference>
<dbReference type="AlphaFoldDB" id="A0A3R7JBK8"/>
<evidence type="ECO:0000256" key="1">
    <source>
        <dbReference type="SAM" id="MobiDB-lite"/>
    </source>
</evidence>
<dbReference type="PANTHER" id="PTHR48172">
    <property type="match status" value="1"/>
</dbReference>
<gene>
    <name evidence="2" type="ORF">CFD26_101129</name>
</gene>
<dbReference type="EMBL" id="NIDN02000280">
    <property type="protein sequence ID" value="RLL93660.1"/>
    <property type="molecule type" value="Genomic_DNA"/>
</dbReference>
<evidence type="ECO:0000313" key="2">
    <source>
        <dbReference type="EMBL" id="RLL93660.1"/>
    </source>
</evidence>
<dbReference type="Proteomes" id="UP000215289">
    <property type="component" value="Unassembled WGS sequence"/>
</dbReference>
<dbReference type="Pfam" id="PF06101">
    <property type="entry name" value="Vps62"/>
    <property type="match status" value="1"/>
</dbReference>
<dbReference type="PANTHER" id="PTHR48172:SF2">
    <property type="entry name" value="VACUOLAR PROTEIN SORTING PROTEIN 62"/>
    <property type="match status" value="1"/>
</dbReference>
<dbReference type="SUPFAM" id="SSF53098">
    <property type="entry name" value="Ribonuclease H-like"/>
    <property type="match status" value="1"/>
</dbReference>
<dbReference type="InterPro" id="IPR009291">
    <property type="entry name" value="Vps62"/>
</dbReference>
<organism evidence="2 3">
    <name type="scientific">Aspergillus turcosus</name>
    <dbReference type="NCBI Taxonomy" id="1245748"/>
    <lineage>
        <taxon>Eukaryota</taxon>
        <taxon>Fungi</taxon>
        <taxon>Dikarya</taxon>
        <taxon>Ascomycota</taxon>
        <taxon>Pezizomycotina</taxon>
        <taxon>Eurotiomycetes</taxon>
        <taxon>Eurotiomycetidae</taxon>
        <taxon>Eurotiales</taxon>
        <taxon>Aspergillaceae</taxon>
        <taxon>Aspergillus</taxon>
        <taxon>Aspergillus subgen. Fumigati</taxon>
    </lineage>
</organism>
<evidence type="ECO:0000313" key="3">
    <source>
        <dbReference type="Proteomes" id="UP000215289"/>
    </source>
</evidence>
<name>A0A3R7JBK8_9EURO</name>
<dbReference type="InterPro" id="IPR012337">
    <property type="entry name" value="RNaseH-like_sf"/>
</dbReference>
<dbReference type="OrthoDB" id="188042at2759"/>
<feature type="compositionally biased region" description="Basic and acidic residues" evidence="1">
    <location>
        <begin position="577"/>
        <end position="606"/>
    </location>
</feature>
<evidence type="ECO:0008006" key="4">
    <source>
        <dbReference type="Google" id="ProtNLM"/>
    </source>
</evidence>
<feature type="region of interest" description="Disordered" evidence="1">
    <location>
        <begin position="575"/>
        <end position="606"/>
    </location>
</feature>
<proteinExistence type="predicted"/>
<protein>
    <recommendedName>
        <fullName evidence="4">Vacuolar protein sorting-associated protein 62</fullName>
    </recommendedName>
</protein>